<keyword evidence="5" id="KW-0539">Nucleus</keyword>
<dbReference type="InterPro" id="IPR036322">
    <property type="entry name" value="WD40_repeat_dom_sf"/>
</dbReference>
<dbReference type="SUPFAM" id="SSF50978">
    <property type="entry name" value="WD40 repeat-like"/>
    <property type="match status" value="1"/>
</dbReference>
<dbReference type="AlphaFoldDB" id="A0A9W8DNL0"/>
<feature type="repeat" description="WD" evidence="6">
    <location>
        <begin position="276"/>
        <end position="307"/>
    </location>
</feature>
<evidence type="ECO:0000256" key="6">
    <source>
        <dbReference type="PROSITE-ProRule" id="PRU00221"/>
    </source>
</evidence>
<evidence type="ECO:0000256" key="1">
    <source>
        <dbReference type="ARBA" id="ARBA00004123"/>
    </source>
</evidence>
<dbReference type="PANTHER" id="PTHR19861:SF0">
    <property type="entry name" value="WD REPEAT-CONTAINING PROTEIN 82"/>
    <property type="match status" value="1"/>
</dbReference>
<keyword evidence="4" id="KW-0677">Repeat</keyword>
<accession>A0A9W8DNL0</accession>
<dbReference type="Pfam" id="PF00400">
    <property type="entry name" value="WD40"/>
    <property type="match status" value="3"/>
</dbReference>
<dbReference type="PROSITE" id="PS50294">
    <property type="entry name" value="WD_REPEATS_REGION"/>
    <property type="match status" value="1"/>
</dbReference>
<evidence type="ECO:0008006" key="9">
    <source>
        <dbReference type="Google" id="ProtNLM"/>
    </source>
</evidence>
<dbReference type="EMBL" id="JANBPT010000901">
    <property type="protein sequence ID" value="KAJ1911720.1"/>
    <property type="molecule type" value="Genomic_DNA"/>
</dbReference>
<protein>
    <recommendedName>
        <fullName evidence="9">WD40 repeat-like protein</fullName>
    </recommendedName>
</protein>
<comment type="similarity">
    <text evidence="2">Belongs to the WD repeat SWD2 family.</text>
</comment>
<evidence type="ECO:0000313" key="7">
    <source>
        <dbReference type="EMBL" id="KAJ1911720.1"/>
    </source>
</evidence>
<gene>
    <name evidence="7" type="ORF">IWQ60_010009</name>
</gene>
<keyword evidence="3 6" id="KW-0853">WD repeat</keyword>
<dbReference type="GO" id="GO:0048188">
    <property type="term" value="C:Set1C/COMPASS complex"/>
    <property type="evidence" value="ECO:0007669"/>
    <property type="project" value="TreeGrafter"/>
</dbReference>
<dbReference type="InterPro" id="IPR015943">
    <property type="entry name" value="WD40/YVTN_repeat-like_dom_sf"/>
</dbReference>
<evidence type="ECO:0000256" key="2">
    <source>
        <dbReference type="ARBA" id="ARBA00005616"/>
    </source>
</evidence>
<dbReference type="PROSITE" id="PS50082">
    <property type="entry name" value="WD_REPEATS_2"/>
    <property type="match status" value="2"/>
</dbReference>
<keyword evidence="8" id="KW-1185">Reference proteome</keyword>
<evidence type="ECO:0000256" key="5">
    <source>
        <dbReference type="ARBA" id="ARBA00023242"/>
    </source>
</evidence>
<name>A0A9W8DNL0_9FUNG</name>
<sequence length="375" mass="41014">MTDIDPAAATFENDPDAIPVSQSTLQSMRIAKVFHDNDQPITSLSFDDAGEYGITTSTDESLHLYDCRYGQLRKTLFSKKYGADLARFTHHSSNIIYASAKGSDHALRYLSVHDNRYLAYFSGHEDRVVGLYMSPTDDSFLSASLDRTARLWDLRTPQCQGLLHLPELASAPCVAYDPCGLVFAAAVGTYGTVRLYDIKNYDGGPFSTFKLTGVLQAAAGNDAPIQWTAVKFSSDGKRLLLVSAADAHCIVDSFSGELLYRLMGHTPVVDSTGEEVCFTPDGQFVLSGSQDGTIYCWKLDTASPSQCVTLQPLCTLEGHLDVSRIVNFNPRYAMMATGCSDLFLILGSQFLRAYPGGQNLSDLTAKGTRLFGDHR</sequence>
<dbReference type="PANTHER" id="PTHR19861">
    <property type="entry name" value="WD40 REPEAT PROTEIN SWD2"/>
    <property type="match status" value="1"/>
</dbReference>
<comment type="subcellular location">
    <subcellularLocation>
        <location evidence="1">Nucleus</location>
    </subcellularLocation>
</comment>
<dbReference type="InterPro" id="IPR001680">
    <property type="entry name" value="WD40_rpt"/>
</dbReference>
<dbReference type="GO" id="GO:0003682">
    <property type="term" value="F:chromatin binding"/>
    <property type="evidence" value="ECO:0007669"/>
    <property type="project" value="TreeGrafter"/>
</dbReference>
<evidence type="ECO:0000256" key="4">
    <source>
        <dbReference type="ARBA" id="ARBA00022737"/>
    </source>
</evidence>
<dbReference type="SMART" id="SM00320">
    <property type="entry name" value="WD40"/>
    <property type="match status" value="5"/>
</dbReference>
<dbReference type="Proteomes" id="UP001150569">
    <property type="component" value="Unassembled WGS sequence"/>
</dbReference>
<evidence type="ECO:0000256" key="3">
    <source>
        <dbReference type="ARBA" id="ARBA00022574"/>
    </source>
</evidence>
<dbReference type="OrthoDB" id="27537at2759"/>
<feature type="repeat" description="WD" evidence="6">
    <location>
        <begin position="121"/>
        <end position="156"/>
    </location>
</feature>
<dbReference type="GO" id="GO:0016070">
    <property type="term" value="P:RNA metabolic process"/>
    <property type="evidence" value="ECO:0007669"/>
    <property type="project" value="UniProtKB-ARBA"/>
</dbReference>
<proteinExistence type="inferred from homology"/>
<comment type="caution">
    <text evidence="7">The sequence shown here is derived from an EMBL/GenBank/DDBJ whole genome shotgun (WGS) entry which is preliminary data.</text>
</comment>
<dbReference type="Gene3D" id="2.130.10.10">
    <property type="entry name" value="YVTN repeat-like/Quinoprotein amine dehydrogenase"/>
    <property type="match status" value="2"/>
</dbReference>
<dbReference type="InterPro" id="IPR037867">
    <property type="entry name" value="Swd2/WDR82"/>
</dbReference>
<evidence type="ECO:0000313" key="8">
    <source>
        <dbReference type="Proteomes" id="UP001150569"/>
    </source>
</evidence>
<organism evidence="7 8">
    <name type="scientific">Tieghemiomyces parasiticus</name>
    <dbReference type="NCBI Taxonomy" id="78921"/>
    <lineage>
        <taxon>Eukaryota</taxon>
        <taxon>Fungi</taxon>
        <taxon>Fungi incertae sedis</taxon>
        <taxon>Zoopagomycota</taxon>
        <taxon>Kickxellomycotina</taxon>
        <taxon>Dimargaritomycetes</taxon>
        <taxon>Dimargaritales</taxon>
        <taxon>Dimargaritaceae</taxon>
        <taxon>Tieghemiomyces</taxon>
    </lineage>
</organism>
<reference evidence="7" key="1">
    <citation type="submission" date="2022-07" db="EMBL/GenBank/DDBJ databases">
        <title>Phylogenomic reconstructions and comparative analyses of Kickxellomycotina fungi.</title>
        <authorList>
            <person name="Reynolds N.K."/>
            <person name="Stajich J.E."/>
            <person name="Barry K."/>
            <person name="Grigoriev I.V."/>
            <person name="Crous P."/>
            <person name="Smith M.E."/>
        </authorList>
    </citation>
    <scope>NUCLEOTIDE SEQUENCE</scope>
    <source>
        <strain evidence="7">RSA 861</strain>
    </source>
</reference>